<dbReference type="EMBL" id="JAJHJB010000010">
    <property type="protein sequence ID" value="MCC5465532.1"/>
    <property type="molecule type" value="Genomic_DNA"/>
</dbReference>
<protein>
    <submittedName>
        <fullName evidence="1">Uncharacterized protein</fullName>
    </submittedName>
</protein>
<organism evidence="1 2">
    <name type="scientific">Pelosinus baikalensis</name>
    <dbReference type="NCBI Taxonomy" id="2892015"/>
    <lineage>
        <taxon>Bacteria</taxon>
        <taxon>Bacillati</taxon>
        <taxon>Bacillota</taxon>
        <taxon>Negativicutes</taxon>
        <taxon>Selenomonadales</taxon>
        <taxon>Sporomusaceae</taxon>
        <taxon>Pelosinus</taxon>
    </lineage>
</organism>
<name>A0ABS8HQS5_9FIRM</name>
<keyword evidence="2" id="KW-1185">Reference proteome</keyword>
<evidence type="ECO:0000313" key="1">
    <source>
        <dbReference type="EMBL" id="MCC5465532.1"/>
    </source>
</evidence>
<gene>
    <name evidence="1" type="ORF">LMF89_09175</name>
</gene>
<dbReference type="RefSeq" id="WP_229534782.1">
    <property type="nucleotide sequence ID" value="NZ_JAJHJB010000010.1"/>
</dbReference>
<accession>A0ABS8HQS5</accession>
<sequence>MYHLHYDKETGLIIEAPYHSGVHKVIPIPNIEITDVEHDDWMQNQTTRKVDIATKKLIECEAKVTELTNVEKIFALDAEYQPQFAELSSALGMATLADNTDLITRIKADYTALKAEYDTKRGEIIGS</sequence>
<proteinExistence type="predicted"/>
<reference evidence="1" key="1">
    <citation type="submission" date="2021-11" db="EMBL/GenBank/DDBJ databases">
        <title>Description of a new species Pelosinus isolated from the bottom sediments of Lake Baikal.</title>
        <authorList>
            <person name="Zakharyuk A."/>
        </authorList>
    </citation>
    <scope>NUCLEOTIDE SEQUENCE</scope>
    <source>
        <strain evidence="1">Bkl1</strain>
    </source>
</reference>
<comment type="caution">
    <text evidence="1">The sequence shown here is derived from an EMBL/GenBank/DDBJ whole genome shotgun (WGS) entry which is preliminary data.</text>
</comment>
<dbReference type="Proteomes" id="UP001165492">
    <property type="component" value="Unassembled WGS sequence"/>
</dbReference>
<evidence type="ECO:0000313" key="2">
    <source>
        <dbReference type="Proteomes" id="UP001165492"/>
    </source>
</evidence>